<proteinExistence type="inferred from homology"/>
<dbReference type="NCBIfam" id="TIGR02170">
    <property type="entry name" value="thyX"/>
    <property type="match status" value="1"/>
</dbReference>
<dbReference type="PANTHER" id="PTHR34934:SF1">
    <property type="entry name" value="FLAVIN-DEPENDENT THYMIDYLATE SYNTHASE"/>
    <property type="match status" value="1"/>
</dbReference>
<dbReference type="EMBL" id="CP084166">
    <property type="protein sequence ID" value="UJG40263.1"/>
    <property type="molecule type" value="Genomic_DNA"/>
</dbReference>
<dbReference type="GO" id="GO:0070402">
    <property type="term" value="F:NADPH binding"/>
    <property type="evidence" value="ECO:0007669"/>
    <property type="project" value="TreeGrafter"/>
</dbReference>
<organism evidence="2">
    <name type="scientific">Candidatus Heimdallarchaeum aukensis</name>
    <dbReference type="NCBI Taxonomy" id="2876573"/>
    <lineage>
        <taxon>Archaea</taxon>
        <taxon>Promethearchaeati</taxon>
        <taxon>Candidatus Heimdallarchaeota</taxon>
        <taxon>Candidatus Heimdallarchaeia (ex Rinke et al. 2021) (nom. nud.)</taxon>
        <taxon>Candidatus Heimdallarchaeales</taxon>
        <taxon>Candidatus Heimdallarchaeaceae</taxon>
        <taxon>Candidatus Heimdallarchaeum</taxon>
    </lineage>
</organism>
<dbReference type="SUPFAM" id="SSF69796">
    <property type="entry name" value="Thymidylate synthase-complementing protein Thy1"/>
    <property type="match status" value="1"/>
</dbReference>
<keyword evidence="1" id="KW-0274">FAD</keyword>
<keyword evidence="1" id="KW-0521">NADP</keyword>
<dbReference type="PROSITE" id="PS51331">
    <property type="entry name" value="THYX"/>
    <property type="match status" value="1"/>
</dbReference>
<dbReference type="Proteomes" id="UP001201020">
    <property type="component" value="Chromosome"/>
</dbReference>
<reference evidence="2" key="1">
    <citation type="journal article" date="2022" name="Nat. Microbiol.">
        <title>Unique mobile elements and scalable gene flow at the prokaryote-eukaryote boundary revealed by circularized Asgard archaea genomes.</title>
        <authorList>
            <person name="Wu F."/>
            <person name="Speth D.R."/>
            <person name="Philosof A."/>
            <person name="Cremiere A."/>
            <person name="Narayanan A."/>
            <person name="Barco R.A."/>
            <person name="Connon S.A."/>
            <person name="Amend J.P."/>
            <person name="Antoshechkin I.A."/>
            <person name="Orphan V.J."/>
        </authorList>
    </citation>
    <scope>NUCLEOTIDE SEQUENCE</scope>
    <source>
        <strain evidence="2">PM71</strain>
    </source>
</reference>
<dbReference type="Pfam" id="PF02511">
    <property type="entry name" value="Thy1"/>
    <property type="match status" value="1"/>
</dbReference>
<keyword evidence="1" id="KW-0545">Nucleotide biosynthesis</keyword>
<keyword evidence="1" id="KW-0285">Flavoprotein</keyword>
<dbReference type="GO" id="GO:0050660">
    <property type="term" value="F:flavin adenine dinucleotide binding"/>
    <property type="evidence" value="ECO:0007669"/>
    <property type="project" value="UniProtKB-UniRule"/>
</dbReference>
<dbReference type="AlphaFoldDB" id="A0A9Y1BJL3"/>
<dbReference type="EC" id="2.1.1.148" evidence="1"/>
<comment type="caution">
    <text evidence="1">Lacks conserved residue(s) required for the propagation of feature annotation.</text>
</comment>
<feature type="binding site" evidence="1">
    <location>
        <position position="90"/>
    </location>
    <ligand>
        <name>FAD</name>
        <dbReference type="ChEBI" id="CHEBI:57692"/>
        <note>ligand shared between neighboring subunits</note>
    </ligand>
</feature>
<keyword evidence="1 2" id="KW-0489">Methyltransferase</keyword>
<comment type="catalytic activity">
    <reaction evidence="1">
        <text>dUMP + (6R)-5,10-methylene-5,6,7,8-tetrahydrofolate + NADPH + H(+) = dTMP + (6S)-5,6,7,8-tetrahydrofolate + NADP(+)</text>
        <dbReference type="Rhea" id="RHEA:29043"/>
        <dbReference type="ChEBI" id="CHEBI:15378"/>
        <dbReference type="ChEBI" id="CHEBI:15636"/>
        <dbReference type="ChEBI" id="CHEBI:57453"/>
        <dbReference type="ChEBI" id="CHEBI:57783"/>
        <dbReference type="ChEBI" id="CHEBI:58349"/>
        <dbReference type="ChEBI" id="CHEBI:63528"/>
        <dbReference type="ChEBI" id="CHEBI:246422"/>
        <dbReference type="EC" id="2.1.1.148"/>
    </reaction>
</comment>
<accession>A0A9Y1BJL3</accession>
<feature type="binding site" evidence="1">
    <location>
        <begin position="82"/>
        <end position="84"/>
    </location>
    <ligand>
        <name>FAD</name>
        <dbReference type="ChEBI" id="CHEBI:57692"/>
        <note>ligand shared between neighboring subunits</note>
    </ligand>
</feature>
<dbReference type="InterPro" id="IPR036098">
    <property type="entry name" value="Thymidylate_synthase_ThyX_sf"/>
</dbReference>
<dbReference type="PANTHER" id="PTHR34934">
    <property type="entry name" value="FLAVIN-DEPENDENT THYMIDYLATE SYNTHASE"/>
    <property type="match status" value="1"/>
</dbReference>
<feature type="binding site" evidence="1">
    <location>
        <position position="170"/>
    </location>
    <ligand>
        <name>dUMP</name>
        <dbReference type="ChEBI" id="CHEBI:246422"/>
        <note>ligand shared between dimeric partners</note>
    </ligand>
</feature>
<comment type="cofactor">
    <cofactor evidence="1">
        <name>FAD</name>
        <dbReference type="ChEBI" id="CHEBI:57692"/>
    </cofactor>
    <text evidence="1">Binds 4 FAD per tetramer. Each FAD binding site is formed by three monomers.</text>
</comment>
<feature type="binding site" evidence="1">
    <location>
        <position position="58"/>
    </location>
    <ligand>
        <name>FAD</name>
        <dbReference type="ChEBI" id="CHEBI:57692"/>
        <note>ligand shared between neighboring subunits</note>
    </ligand>
</feature>
<dbReference type="GO" id="GO:0050797">
    <property type="term" value="F:thymidylate synthase (FAD) activity"/>
    <property type="evidence" value="ECO:0007669"/>
    <property type="project" value="UniProtKB-UniRule"/>
</dbReference>
<keyword evidence="1 2" id="KW-0808">Transferase</keyword>
<feature type="binding site" evidence="1">
    <location>
        <begin position="159"/>
        <end position="161"/>
    </location>
    <ligand>
        <name>FAD</name>
        <dbReference type="ChEBI" id="CHEBI:57692"/>
        <note>ligand shared between neighboring subunits</note>
    </ligand>
</feature>
<comment type="function">
    <text evidence="1">Catalyzes the reductive methylation of 2'-deoxyuridine-5'-monophosphate (dUMP) to 2'-deoxythymidine-5'-monophosphate (dTMP) while utilizing 5,10-methylenetetrahydrofolate (mTHF) as the methyl donor, and NADPH and FADH(2) as the reductant.</text>
</comment>
<dbReference type="HAMAP" id="MF_01408">
    <property type="entry name" value="ThyX"/>
    <property type="match status" value="1"/>
</dbReference>
<evidence type="ECO:0000256" key="1">
    <source>
        <dbReference type="HAMAP-Rule" id="MF_01408"/>
    </source>
</evidence>
<gene>
    <name evidence="1 2" type="primary">thyX</name>
    <name evidence="2" type="ORF">K9W45_10535</name>
</gene>
<name>A0A9Y1BJL3_9ARCH</name>
<dbReference type="GO" id="GO:0004799">
    <property type="term" value="F:thymidylate synthase activity"/>
    <property type="evidence" value="ECO:0007669"/>
    <property type="project" value="TreeGrafter"/>
</dbReference>
<evidence type="ECO:0000313" key="2">
    <source>
        <dbReference type="EMBL" id="UJG40263.1"/>
    </source>
</evidence>
<dbReference type="GO" id="GO:0006235">
    <property type="term" value="P:dTTP biosynthetic process"/>
    <property type="evidence" value="ECO:0007669"/>
    <property type="project" value="UniProtKB-UniRule"/>
</dbReference>
<comment type="subunit">
    <text evidence="1">Homotetramer.</text>
</comment>
<sequence>MNIIEVSLISYPEEAELIANIAAVICYSKESELEKVKQKAILKKEEYLSKIIESGHLSIIEHNIFVFHVSGVSRVLSHQLVRKRIASYSQQSQRYVNAASFSFITPKTIDELGMKEEYENKIKELFAFYTDLIEKGVPKEDARYILPNATSTQLVVSMNAHALIDFFSSRCCVRAQWEIRELANKMLNEVKKVAPVLFKKAGAFCDFYGYCPEIEKSCGRAPTLEQLKQNWKSNSK</sequence>
<dbReference type="InterPro" id="IPR003669">
    <property type="entry name" value="Thymidylate_synthase_ThyX"/>
</dbReference>
<dbReference type="GO" id="GO:0032259">
    <property type="term" value="P:methylation"/>
    <property type="evidence" value="ECO:0007669"/>
    <property type="project" value="UniProtKB-KW"/>
</dbReference>
<dbReference type="GO" id="GO:0006231">
    <property type="term" value="P:dTMP biosynthetic process"/>
    <property type="evidence" value="ECO:0007669"/>
    <property type="project" value="UniProtKB-UniRule"/>
</dbReference>
<feature type="binding site" description="in other chain" evidence="1">
    <location>
        <position position="143"/>
    </location>
    <ligand>
        <name>dUMP</name>
        <dbReference type="ChEBI" id="CHEBI:246422"/>
        <note>ligand shared between dimeric partners</note>
    </ligand>
</feature>
<feature type="binding site" description="in other chain" evidence="1">
    <location>
        <begin position="90"/>
        <end position="94"/>
    </location>
    <ligand>
        <name>dUMP</name>
        <dbReference type="ChEBI" id="CHEBI:246422"/>
        <note>ligand shared between dimeric partners</note>
    </ligand>
</feature>
<dbReference type="CDD" id="cd20175">
    <property type="entry name" value="ThyX"/>
    <property type="match status" value="1"/>
</dbReference>
<protein>
    <recommendedName>
        <fullName evidence="1">Flavin-dependent thymidylate synthase</fullName>
        <shortName evidence="1">FDTS</shortName>
        <ecNumber evidence="1">2.1.1.148</ecNumber>
    </recommendedName>
    <alternativeName>
        <fullName evidence="1">FAD-dependent thymidylate synthase</fullName>
    </alternativeName>
    <alternativeName>
        <fullName evidence="1">Thymidylate synthase ThyX</fullName>
        <shortName evidence="1">TS</shortName>
        <shortName evidence="1">TSase</shortName>
    </alternativeName>
</protein>
<comment type="similarity">
    <text evidence="1">Belongs to the thymidylate synthase ThyX family.</text>
</comment>
<dbReference type="Gene3D" id="3.30.1360.170">
    <property type="match status" value="1"/>
</dbReference>
<feature type="binding site" evidence="1">
    <location>
        <begin position="79"/>
        <end position="82"/>
    </location>
    <ligand>
        <name>dUMP</name>
        <dbReference type="ChEBI" id="CHEBI:246422"/>
        <note>ligand shared between dimeric partners</note>
    </ligand>
</feature>
<comment type="pathway">
    <text evidence="1">Pyrimidine metabolism; dTTP biosynthesis.</text>
</comment>
<feature type="active site" description="Involved in ionization of N3 of dUMP, leading to its activation" evidence="1">
    <location>
        <position position="170"/>
    </location>
</feature>